<gene>
    <name evidence="2" type="ORF">EII33_05090</name>
</gene>
<accession>A0A3P2A9I0</accession>
<reference evidence="2 3" key="1">
    <citation type="submission" date="2018-11" db="EMBL/GenBank/DDBJ databases">
        <title>Genomes From Bacteria Associated with the Canine Oral Cavity: a Test Case for Automated Genome-Based Taxonomic Assignment.</title>
        <authorList>
            <person name="Coil D.A."/>
            <person name="Jospin G."/>
            <person name="Darling A.E."/>
            <person name="Wallis C."/>
            <person name="Davis I.J."/>
            <person name="Harris S."/>
            <person name="Eisen J.A."/>
            <person name="Holcombe L.J."/>
            <person name="O'Flynn C."/>
        </authorList>
    </citation>
    <scope>NUCLEOTIDE SEQUENCE [LARGE SCALE GENOMIC DNA]</scope>
    <source>
        <strain evidence="2 3">OH1047_COT-310</strain>
    </source>
</reference>
<proteinExistence type="predicted"/>
<evidence type="ECO:0000313" key="3">
    <source>
        <dbReference type="Proteomes" id="UP000279562"/>
    </source>
</evidence>
<dbReference type="AlphaFoldDB" id="A0A3P2A9I0"/>
<evidence type="ECO:0000313" key="2">
    <source>
        <dbReference type="EMBL" id="RRD92152.1"/>
    </source>
</evidence>
<dbReference type="Proteomes" id="UP000279562">
    <property type="component" value="Unassembled WGS sequence"/>
</dbReference>
<protein>
    <submittedName>
        <fullName evidence="2">Uncharacterized protein</fullName>
    </submittedName>
</protein>
<comment type="caution">
    <text evidence="2">The sequence shown here is derived from an EMBL/GenBank/DDBJ whole genome shotgun (WGS) entry which is preliminary data.</text>
</comment>
<organism evidence="2 3">
    <name type="scientific">Prevotella heparinolytica</name>
    <dbReference type="NCBI Taxonomy" id="28113"/>
    <lineage>
        <taxon>Bacteria</taxon>
        <taxon>Pseudomonadati</taxon>
        <taxon>Bacteroidota</taxon>
        <taxon>Bacteroidia</taxon>
        <taxon>Bacteroidales</taxon>
        <taxon>Bacteroidaceae</taxon>
        <taxon>Bacteroides</taxon>
    </lineage>
</organism>
<feature type="region of interest" description="Disordered" evidence="1">
    <location>
        <begin position="59"/>
        <end position="78"/>
    </location>
</feature>
<keyword evidence="3" id="KW-1185">Reference proteome</keyword>
<evidence type="ECO:0000256" key="1">
    <source>
        <dbReference type="SAM" id="MobiDB-lite"/>
    </source>
</evidence>
<dbReference type="EMBL" id="RQYF01000014">
    <property type="protein sequence ID" value="RRD92152.1"/>
    <property type="molecule type" value="Genomic_DNA"/>
</dbReference>
<sequence>MSHTFFFFEFTKFIPYIRHAGKQVPDTIILATADLSRNDHGRKHKECFNKTDAPRLCGGVQKRSASVKKDGRQQQNRL</sequence>
<dbReference type="RefSeq" id="WP_125238793.1">
    <property type="nucleotide sequence ID" value="NZ_JBGYSU010000143.1"/>
</dbReference>
<name>A0A3P2A9I0_9BACE</name>